<dbReference type="PANTHER" id="PTHR46246">
    <property type="entry name" value="GUANOSINE-3',5'-BIS(DIPHOSPHATE) 3'-PYROPHOSPHOHYDROLASE MESH1"/>
    <property type="match status" value="1"/>
</dbReference>
<dbReference type="AlphaFoldDB" id="A0A521G2D0"/>
<evidence type="ECO:0000313" key="1">
    <source>
        <dbReference type="EMBL" id="TAA75175.1"/>
    </source>
</evidence>
<protein>
    <submittedName>
        <fullName evidence="1">HD domain-containing protein</fullName>
    </submittedName>
</protein>
<dbReference type="Proteomes" id="UP000316238">
    <property type="component" value="Unassembled WGS sequence"/>
</dbReference>
<accession>A0A521G2D0</accession>
<sequence length="147" mass="15804">MSTLERALQIAAAAHAGQIDKAGQPYILHPLRVMLRVQGEHERIAAVLHDVVEDSSVTLAQLIAEGFPPVVIDAVQALTKLPGESRREAAARAAENAIALTVKLADNSENMDVSRIAQPTAKDMARLEEYKIVRTLLLAAQAGAHNE</sequence>
<proteinExistence type="predicted"/>
<keyword evidence="2" id="KW-1185">Reference proteome</keyword>
<reference evidence="1" key="1">
    <citation type="submission" date="2017-07" db="EMBL/GenBank/DDBJ databases">
        <title>The cable genome - Insights into the physiology and evolution of filamentous bacteria capable of sulfide oxidation via long distance electron transfer.</title>
        <authorList>
            <person name="Thorup C."/>
            <person name="Bjerg J.T."/>
            <person name="Schreiber L."/>
            <person name="Nielsen L.P."/>
            <person name="Kjeldsen K.U."/>
            <person name="Boesen T."/>
            <person name="Boggild A."/>
            <person name="Meysman F."/>
            <person name="Geelhoed J."/>
            <person name="Schramm A."/>
        </authorList>
    </citation>
    <scope>NUCLEOTIDE SEQUENCE [LARGE SCALE GENOMIC DNA]</scope>
    <source>
        <strain evidence="1">GS</strain>
    </source>
</reference>
<dbReference type="InterPro" id="IPR052194">
    <property type="entry name" value="MESH1"/>
</dbReference>
<gene>
    <name evidence="1" type="ORF">CDV28_11043</name>
</gene>
<dbReference type="PANTHER" id="PTHR46246:SF1">
    <property type="entry name" value="GUANOSINE-3',5'-BIS(DIPHOSPHATE) 3'-PYROPHOSPHOHYDROLASE MESH1"/>
    <property type="match status" value="1"/>
</dbReference>
<dbReference type="Gene3D" id="1.10.3210.10">
    <property type="entry name" value="Hypothetical protein af1432"/>
    <property type="match status" value="1"/>
</dbReference>
<dbReference type="GO" id="GO:0008893">
    <property type="term" value="F:guanosine-3',5'-bis(diphosphate) 3'-diphosphatase activity"/>
    <property type="evidence" value="ECO:0007669"/>
    <property type="project" value="TreeGrafter"/>
</dbReference>
<comment type="caution">
    <text evidence="1">The sequence shown here is derived from an EMBL/GenBank/DDBJ whole genome shotgun (WGS) entry which is preliminary data.</text>
</comment>
<name>A0A521G2D0_9BACT</name>
<evidence type="ECO:0000313" key="2">
    <source>
        <dbReference type="Proteomes" id="UP000316238"/>
    </source>
</evidence>
<dbReference type="SUPFAM" id="SSF109604">
    <property type="entry name" value="HD-domain/PDEase-like"/>
    <property type="match status" value="1"/>
</dbReference>
<dbReference type="EMBL" id="NQJD01000010">
    <property type="protein sequence ID" value="TAA75175.1"/>
    <property type="molecule type" value="Genomic_DNA"/>
</dbReference>
<organism evidence="1 2">
    <name type="scientific">Candidatus Electronema aureum</name>
    <dbReference type="NCBI Taxonomy" id="2005002"/>
    <lineage>
        <taxon>Bacteria</taxon>
        <taxon>Pseudomonadati</taxon>
        <taxon>Thermodesulfobacteriota</taxon>
        <taxon>Desulfobulbia</taxon>
        <taxon>Desulfobulbales</taxon>
        <taxon>Desulfobulbaceae</taxon>
        <taxon>Candidatus Electronema</taxon>
    </lineage>
</organism>
<dbReference type="Pfam" id="PF13328">
    <property type="entry name" value="HD_4"/>
    <property type="match status" value="1"/>
</dbReference>